<evidence type="ECO:0000313" key="7">
    <source>
        <dbReference type="Proteomes" id="UP000001591"/>
    </source>
</evidence>
<dbReference type="Proteomes" id="UP000001591">
    <property type="component" value="Chromosome"/>
</dbReference>
<keyword evidence="4" id="KW-0460">Magnesium</keyword>
<dbReference type="SUPFAM" id="SSF88713">
    <property type="entry name" value="Glycoside hydrolase/deacetylase"/>
    <property type="match status" value="1"/>
</dbReference>
<keyword evidence="7" id="KW-1185">Reference proteome</keyword>
<evidence type="ECO:0000256" key="4">
    <source>
        <dbReference type="ARBA" id="ARBA00022842"/>
    </source>
</evidence>
<evidence type="ECO:0000256" key="1">
    <source>
        <dbReference type="ARBA" id="ARBA00001946"/>
    </source>
</evidence>
<keyword evidence="5" id="KW-0119">Carbohydrate metabolism</keyword>
<dbReference type="GO" id="GO:0016787">
    <property type="term" value="F:hydrolase activity"/>
    <property type="evidence" value="ECO:0007669"/>
    <property type="project" value="UniProtKB-KW"/>
</dbReference>
<proteinExistence type="predicted"/>
<evidence type="ECO:0000256" key="5">
    <source>
        <dbReference type="ARBA" id="ARBA00023277"/>
    </source>
</evidence>
<dbReference type="STRING" id="414684.RC1_0150"/>
<dbReference type="eggNOG" id="COG3394">
    <property type="taxonomic scope" value="Bacteria"/>
</dbReference>
<dbReference type="InterPro" id="IPR011330">
    <property type="entry name" value="Glyco_hydro/deAcase_b/a-brl"/>
</dbReference>
<dbReference type="EMBL" id="CP000613">
    <property type="protein sequence ID" value="ACI97599.1"/>
    <property type="molecule type" value="Genomic_DNA"/>
</dbReference>
<evidence type="ECO:0000256" key="3">
    <source>
        <dbReference type="ARBA" id="ARBA00022801"/>
    </source>
</evidence>
<dbReference type="GO" id="GO:0046872">
    <property type="term" value="F:metal ion binding"/>
    <property type="evidence" value="ECO:0007669"/>
    <property type="project" value="UniProtKB-KW"/>
</dbReference>
<sequence>MTDASGKGYPILLCADDYGLSPGVSCAILRLALDGRISALSCMTVGPSWPEDAAALEPAYGRVDVGLHLCLTALPPLGTMPVLAPEGRLPGLGALIRAALLRRLPLGEIAAELERQFDAFVAATGRLPDFLDGHQHVHQLPGIRGLVLDLFRRRLDPARHYVRNCYEPPGAILRRGVAPARTLVLSALAAGFPTDAARTGVPCNDGFRGVHAFDPADDPASRFDRLLSGVRGRVLVNCHPGLVDDLLRAVDPVHAPREAEYRFLSGGAFPRLLAARGLRLARFADLMRESSD</sequence>
<evidence type="ECO:0000256" key="2">
    <source>
        <dbReference type="ARBA" id="ARBA00022723"/>
    </source>
</evidence>
<keyword evidence="3" id="KW-0378">Hydrolase</keyword>
<organism evidence="6 7">
    <name type="scientific">Rhodospirillum centenum (strain ATCC 51521 / SW)</name>
    <dbReference type="NCBI Taxonomy" id="414684"/>
    <lineage>
        <taxon>Bacteria</taxon>
        <taxon>Pseudomonadati</taxon>
        <taxon>Pseudomonadota</taxon>
        <taxon>Alphaproteobacteria</taxon>
        <taxon>Rhodospirillales</taxon>
        <taxon>Rhodospirillaceae</taxon>
        <taxon>Rhodospirillum</taxon>
    </lineage>
</organism>
<name>B6IQ63_RHOCS</name>
<accession>B6IQ63</accession>
<dbReference type="PANTHER" id="PTHR31609">
    <property type="entry name" value="YDJC DEACETYLASE FAMILY MEMBER"/>
    <property type="match status" value="1"/>
</dbReference>
<dbReference type="Gene3D" id="3.20.20.370">
    <property type="entry name" value="Glycoside hydrolase/deacetylase"/>
    <property type="match status" value="1"/>
</dbReference>
<dbReference type="KEGG" id="rce:RC1_0150"/>
<dbReference type="HOGENOM" id="CLU_064244_3_0_5"/>
<reference evidence="6 7" key="1">
    <citation type="journal article" date="2010" name="BMC Genomics">
        <title>Metabolic flexibility revealed in the genome of the cyst-forming alpha-1 proteobacterium Rhodospirillum centenum.</title>
        <authorList>
            <person name="Lu Y.K."/>
            <person name="Marden J."/>
            <person name="Han M."/>
            <person name="Swingley W.D."/>
            <person name="Mastrian S.D."/>
            <person name="Chowdhury S.R."/>
            <person name="Hao J."/>
            <person name="Helmy T."/>
            <person name="Kim S."/>
            <person name="Kurdoglu A.A."/>
            <person name="Matthies H.J."/>
            <person name="Rollo D."/>
            <person name="Stothard P."/>
            <person name="Blankenship R.E."/>
            <person name="Bauer C.E."/>
            <person name="Touchman J.W."/>
        </authorList>
    </citation>
    <scope>NUCLEOTIDE SEQUENCE [LARGE SCALE GENOMIC DNA]</scope>
    <source>
        <strain evidence="7">ATCC 51521 / SW</strain>
    </source>
</reference>
<dbReference type="GO" id="GO:0019213">
    <property type="term" value="F:deacetylase activity"/>
    <property type="evidence" value="ECO:0007669"/>
    <property type="project" value="TreeGrafter"/>
</dbReference>
<dbReference type="AlphaFoldDB" id="B6IQ63"/>
<gene>
    <name evidence="6" type="ordered locus">RC1_0150</name>
</gene>
<comment type="cofactor">
    <cofactor evidence="1">
        <name>Mg(2+)</name>
        <dbReference type="ChEBI" id="CHEBI:18420"/>
    </cofactor>
</comment>
<dbReference type="CDD" id="cd10807">
    <property type="entry name" value="YdjC_like_3"/>
    <property type="match status" value="1"/>
</dbReference>
<protein>
    <recommendedName>
        <fullName evidence="8">YdjC-like protein</fullName>
    </recommendedName>
</protein>
<dbReference type="Pfam" id="PF04794">
    <property type="entry name" value="YdjC"/>
    <property type="match status" value="1"/>
</dbReference>
<evidence type="ECO:0000313" key="6">
    <source>
        <dbReference type="EMBL" id="ACI97599.1"/>
    </source>
</evidence>
<dbReference type="InterPro" id="IPR006879">
    <property type="entry name" value="YdjC-like"/>
</dbReference>
<keyword evidence="2" id="KW-0479">Metal-binding</keyword>
<evidence type="ECO:0008006" key="8">
    <source>
        <dbReference type="Google" id="ProtNLM"/>
    </source>
</evidence>
<dbReference type="PANTHER" id="PTHR31609:SF1">
    <property type="entry name" value="CARBOHYDRATE DEACETYLASE"/>
    <property type="match status" value="1"/>
</dbReference>
<dbReference type="GO" id="GO:0005975">
    <property type="term" value="P:carbohydrate metabolic process"/>
    <property type="evidence" value="ECO:0007669"/>
    <property type="project" value="InterPro"/>
</dbReference>